<keyword evidence="1" id="KW-0597">Phosphoprotein</keyword>
<dbReference type="GO" id="GO:0000160">
    <property type="term" value="P:phosphorelay signal transduction system"/>
    <property type="evidence" value="ECO:0007669"/>
    <property type="project" value="InterPro"/>
</dbReference>
<dbReference type="Gene3D" id="3.40.50.2300">
    <property type="match status" value="1"/>
</dbReference>
<dbReference type="RefSeq" id="WP_115899251.1">
    <property type="nucleotide sequence ID" value="NZ_QUNG01000026.1"/>
</dbReference>
<evidence type="ECO:0000256" key="1">
    <source>
        <dbReference type="PROSITE-ProRule" id="PRU00169"/>
    </source>
</evidence>
<feature type="modified residue" description="4-aspartylphosphate" evidence="1">
    <location>
        <position position="55"/>
    </location>
</feature>
<dbReference type="InterPro" id="IPR001789">
    <property type="entry name" value="Sig_transdc_resp-reg_receiver"/>
</dbReference>
<dbReference type="PROSITE" id="PS50110">
    <property type="entry name" value="RESPONSE_REGULATORY"/>
    <property type="match status" value="1"/>
</dbReference>
<dbReference type="Pfam" id="PF00072">
    <property type="entry name" value="Response_reg"/>
    <property type="match status" value="1"/>
</dbReference>
<dbReference type="Proteomes" id="UP000256542">
    <property type="component" value="Unassembled WGS sequence"/>
</dbReference>
<keyword evidence="4" id="KW-1185">Reference proteome</keyword>
<evidence type="ECO:0000313" key="3">
    <source>
        <dbReference type="EMBL" id="REG78241.1"/>
    </source>
</evidence>
<protein>
    <submittedName>
        <fullName evidence="3">Response regulator receiver domain-containing protein</fullName>
    </submittedName>
</protein>
<evidence type="ECO:0000259" key="2">
    <source>
        <dbReference type="PROSITE" id="PS50110"/>
    </source>
</evidence>
<proteinExistence type="predicted"/>
<feature type="domain" description="Response regulatory" evidence="2">
    <location>
        <begin position="7"/>
        <end position="69"/>
    </location>
</feature>
<reference evidence="3 4" key="1">
    <citation type="submission" date="2018-08" db="EMBL/GenBank/DDBJ databases">
        <title>Genomic Encyclopedia of Type Strains, Phase III (KMG-III): the genomes of soil and plant-associated and newly described type strains.</title>
        <authorList>
            <person name="Whitman W."/>
        </authorList>
    </citation>
    <scope>NUCLEOTIDE SEQUENCE [LARGE SCALE GENOMIC DNA]</scope>
    <source>
        <strain evidence="3 4">CECT 7375</strain>
    </source>
</reference>
<organism evidence="3 4">
    <name type="scientific">Marinomonas pollencensis</name>
    <dbReference type="NCBI Taxonomy" id="491954"/>
    <lineage>
        <taxon>Bacteria</taxon>
        <taxon>Pseudomonadati</taxon>
        <taxon>Pseudomonadota</taxon>
        <taxon>Gammaproteobacteria</taxon>
        <taxon>Oceanospirillales</taxon>
        <taxon>Oceanospirillaceae</taxon>
        <taxon>Marinomonas</taxon>
    </lineage>
</organism>
<dbReference type="AlphaFoldDB" id="A0A3E0D8G9"/>
<evidence type="ECO:0000313" key="4">
    <source>
        <dbReference type="Proteomes" id="UP000256542"/>
    </source>
</evidence>
<dbReference type="InterPro" id="IPR011006">
    <property type="entry name" value="CheY-like_superfamily"/>
</dbReference>
<accession>A0A3E0D8G9</accession>
<gene>
    <name evidence="3" type="ORF">DFP81_1265</name>
</gene>
<dbReference type="SUPFAM" id="SSF52172">
    <property type="entry name" value="CheY-like"/>
    <property type="match status" value="1"/>
</dbReference>
<comment type="caution">
    <text evidence="3">The sequence shown here is derived from an EMBL/GenBank/DDBJ whole genome shotgun (WGS) entry which is preliminary data.</text>
</comment>
<name>A0A3E0D8G9_9GAMM</name>
<sequence>MSKKMANILIVDDEVTSIEVMRCLLETNVNTQVAETGQKALELLEKNDFDLVLLDVDLLANSTPKCTTL</sequence>
<dbReference type="EMBL" id="QUNG01000026">
    <property type="protein sequence ID" value="REG78241.1"/>
    <property type="molecule type" value="Genomic_DNA"/>
</dbReference>